<dbReference type="EnsemblPlants" id="AUR62042178-RA">
    <property type="protein sequence ID" value="AUR62042178-RA:cds"/>
    <property type="gene ID" value="AUR62042178"/>
</dbReference>
<evidence type="ECO:0008006" key="3">
    <source>
        <dbReference type="Google" id="ProtNLM"/>
    </source>
</evidence>
<reference evidence="1" key="1">
    <citation type="journal article" date="2017" name="Nature">
        <title>The genome of Chenopodium quinoa.</title>
        <authorList>
            <person name="Jarvis D.E."/>
            <person name="Ho Y.S."/>
            <person name="Lightfoot D.J."/>
            <person name="Schmoeckel S.M."/>
            <person name="Li B."/>
            <person name="Borm T.J.A."/>
            <person name="Ohyanagi H."/>
            <person name="Mineta K."/>
            <person name="Michell C.T."/>
            <person name="Saber N."/>
            <person name="Kharbatia N.M."/>
            <person name="Rupper R.R."/>
            <person name="Sharp A.R."/>
            <person name="Dally N."/>
            <person name="Boughton B.A."/>
            <person name="Woo Y.H."/>
            <person name="Gao G."/>
            <person name="Schijlen E.G.W.M."/>
            <person name="Guo X."/>
            <person name="Momin A.A."/>
            <person name="Negrao S."/>
            <person name="Al-Babili S."/>
            <person name="Gehring C."/>
            <person name="Roessner U."/>
            <person name="Jung C."/>
            <person name="Murphy K."/>
            <person name="Arold S.T."/>
            <person name="Gojobori T."/>
            <person name="van der Linden C.G."/>
            <person name="van Loo E.N."/>
            <person name="Jellen E.N."/>
            <person name="Maughan P.J."/>
            <person name="Tester M."/>
        </authorList>
    </citation>
    <scope>NUCLEOTIDE SEQUENCE [LARGE SCALE GENOMIC DNA]</scope>
    <source>
        <strain evidence="1">cv. PI 614886</strain>
    </source>
</reference>
<accession>A0A803N8J5</accession>
<dbReference type="AlphaFoldDB" id="A0A803N8J5"/>
<proteinExistence type="predicted"/>
<dbReference type="Proteomes" id="UP000596660">
    <property type="component" value="Unplaced"/>
</dbReference>
<protein>
    <recommendedName>
        <fullName evidence="3">Replication factor A C-terminal domain-containing protein</fullName>
    </recommendedName>
</protein>
<reference evidence="1" key="2">
    <citation type="submission" date="2021-03" db="UniProtKB">
        <authorList>
            <consortium name="EnsemblPlants"/>
        </authorList>
    </citation>
    <scope>IDENTIFICATION</scope>
</reference>
<organism evidence="1 2">
    <name type="scientific">Chenopodium quinoa</name>
    <name type="common">Quinoa</name>
    <dbReference type="NCBI Taxonomy" id="63459"/>
    <lineage>
        <taxon>Eukaryota</taxon>
        <taxon>Viridiplantae</taxon>
        <taxon>Streptophyta</taxon>
        <taxon>Embryophyta</taxon>
        <taxon>Tracheophyta</taxon>
        <taxon>Spermatophyta</taxon>
        <taxon>Magnoliopsida</taxon>
        <taxon>eudicotyledons</taxon>
        <taxon>Gunneridae</taxon>
        <taxon>Pentapetalae</taxon>
        <taxon>Caryophyllales</taxon>
        <taxon>Chenopodiaceae</taxon>
        <taxon>Chenopodioideae</taxon>
        <taxon>Atripliceae</taxon>
        <taxon>Chenopodium</taxon>
    </lineage>
</organism>
<evidence type="ECO:0000313" key="2">
    <source>
        <dbReference type="Proteomes" id="UP000596660"/>
    </source>
</evidence>
<sequence>MRCALFGDQIEAYEEVLKPSSQYEISKAPITAVDDQYKFNLEELPYQMTHQTIIQRLNPESGPIKPNQEHAMTISTWNDLTRKPCDAMNNWAEKFNVVGFTALKTRHTRGFTLNTTMSTRIIMNLKGARADMLREWCKLYQHVLLDRQERILNVRYPSTDKKVVTIAELRRKKATNATPDEIAWIKVIIPKADLQRVNAYISCLGCGKRTHLALGTRFPCISCKKGDTVAVHKVTFKFEAVDDTGTMSFTTFSDDTEKHFRRTAT</sequence>
<dbReference type="InterPro" id="IPR012340">
    <property type="entry name" value="NA-bd_OB-fold"/>
</dbReference>
<evidence type="ECO:0000313" key="1">
    <source>
        <dbReference type="EnsemblPlants" id="AUR62042178-RA:cds"/>
    </source>
</evidence>
<keyword evidence="2" id="KW-1185">Reference proteome</keyword>
<dbReference type="SUPFAM" id="SSF50249">
    <property type="entry name" value="Nucleic acid-binding proteins"/>
    <property type="match status" value="1"/>
</dbReference>
<dbReference type="Gramene" id="AUR62042178-RA">
    <property type="protein sequence ID" value="AUR62042178-RA:cds"/>
    <property type="gene ID" value="AUR62042178"/>
</dbReference>
<name>A0A803N8J5_CHEQI</name>
<dbReference type="Gene3D" id="2.40.50.140">
    <property type="entry name" value="Nucleic acid-binding proteins"/>
    <property type="match status" value="2"/>
</dbReference>